<organism evidence="2 3">
    <name type="scientific">Pseudoduganella violacea</name>
    <dbReference type="NCBI Taxonomy" id="1715466"/>
    <lineage>
        <taxon>Bacteria</taxon>
        <taxon>Pseudomonadati</taxon>
        <taxon>Pseudomonadota</taxon>
        <taxon>Betaproteobacteria</taxon>
        <taxon>Burkholderiales</taxon>
        <taxon>Oxalobacteraceae</taxon>
        <taxon>Telluria group</taxon>
        <taxon>Pseudoduganella</taxon>
    </lineage>
</organism>
<proteinExistence type="predicted"/>
<evidence type="ECO:0008006" key="4">
    <source>
        <dbReference type="Google" id="ProtNLM"/>
    </source>
</evidence>
<feature type="chain" id="PRO_5030896561" description="DUF3826 domain-containing protein" evidence="1">
    <location>
        <begin position="21"/>
        <end position="178"/>
    </location>
</feature>
<keyword evidence="3" id="KW-1185">Reference proteome</keyword>
<evidence type="ECO:0000256" key="1">
    <source>
        <dbReference type="SAM" id="SignalP"/>
    </source>
</evidence>
<keyword evidence="1" id="KW-0732">Signal</keyword>
<sequence>MMKRITLALLTLACLPNLWAAEAADRAARKADIDFYLSQYEGNDVELEKFQCARPVFPELSRTKAEIAAVGQSVDAWLACYNRFVQGLNDALPVGKGIPAELQALMTPAELAQAKQRMGRVYQVLSEEGEETLQAVLAASAAWKEKTDAYVNAEAAKLSTVKNHQDTAERMRILKGKQ</sequence>
<accession>A0A7W5B9C4</accession>
<comment type="caution">
    <text evidence="2">The sequence shown here is derived from an EMBL/GenBank/DDBJ whole genome shotgun (WGS) entry which is preliminary data.</text>
</comment>
<dbReference type="EMBL" id="JACHXD010000004">
    <property type="protein sequence ID" value="MBB3118967.1"/>
    <property type="molecule type" value="Genomic_DNA"/>
</dbReference>
<dbReference type="RefSeq" id="WP_183440826.1">
    <property type="nucleotide sequence ID" value="NZ_JACHXD010000004.1"/>
</dbReference>
<reference evidence="2 3" key="1">
    <citation type="submission" date="2020-08" db="EMBL/GenBank/DDBJ databases">
        <title>Genomic Encyclopedia of Type Strains, Phase III (KMG-III): the genomes of soil and plant-associated and newly described type strains.</title>
        <authorList>
            <person name="Whitman W."/>
        </authorList>
    </citation>
    <scope>NUCLEOTIDE SEQUENCE [LARGE SCALE GENOMIC DNA]</scope>
    <source>
        <strain evidence="2 3">CECT 8897</strain>
    </source>
</reference>
<dbReference type="AlphaFoldDB" id="A0A7W5B9C4"/>
<name>A0A7W5B9C4_9BURK</name>
<evidence type="ECO:0000313" key="2">
    <source>
        <dbReference type="EMBL" id="MBB3118967.1"/>
    </source>
</evidence>
<evidence type="ECO:0000313" key="3">
    <source>
        <dbReference type="Proteomes" id="UP000541535"/>
    </source>
</evidence>
<protein>
    <recommendedName>
        <fullName evidence="4">DUF3826 domain-containing protein</fullName>
    </recommendedName>
</protein>
<feature type="signal peptide" evidence="1">
    <location>
        <begin position="1"/>
        <end position="20"/>
    </location>
</feature>
<dbReference type="Proteomes" id="UP000541535">
    <property type="component" value="Unassembled WGS sequence"/>
</dbReference>
<gene>
    <name evidence="2" type="ORF">FHS03_002012</name>
</gene>